<evidence type="ECO:0000256" key="1">
    <source>
        <dbReference type="SAM" id="MobiDB-lite"/>
    </source>
</evidence>
<dbReference type="AlphaFoldDB" id="A0A4Z2HZQ1"/>
<name>A0A4Z2HZQ1_9TELE</name>
<evidence type="ECO:0000313" key="3">
    <source>
        <dbReference type="Proteomes" id="UP000314294"/>
    </source>
</evidence>
<protein>
    <submittedName>
        <fullName evidence="2">Uncharacterized protein</fullName>
    </submittedName>
</protein>
<keyword evidence="3" id="KW-1185">Reference proteome</keyword>
<evidence type="ECO:0000313" key="2">
    <source>
        <dbReference type="EMBL" id="TNN70442.1"/>
    </source>
</evidence>
<sequence length="89" mass="10201">MEEEVLQRGCACFLSQTRNFNFNFITRRASAPPHGGRRRHLPRRSAHRTIDKQRLELEDIAIAVTDERCLKRAPISFNNDLPSLAPASK</sequence>
<dbReference type="EMBL" id="SRLO01000163">
    <property type="protein sequence ID" value="TNN70442.1"/>
    <property type="molecule type" value="Genomic_DNA"/>
</dbReference>
<feature type="compositionally biased region" description="Basic residues" evidence="1">
    <location>
        <begin position="35"/>
        <end position="47"/>
    </location>
</feature>
<dbReference type="Proteomes" id="UP000314294">
    <property type="component" value="Unassembled WGS sequence"/>
</dbReference>
<accession>A0A4Z2HZQ1</accession>
<reference evidence="2 3" key="1">
    <citation type="submission" date="2019-03" db="EMBL/GenBank/DDBJ databases">
        <title>First draft genome of Liparis tanakae, snailfish: a comprehensive survey of snailfish specific genes.</title>
        <authorList>
            <person name="Kim W."/>
            <person name="Song I."/>
            <person name="Jeong J.-H."/>
            <person name="Kim D."/>
            <person name="Kim S."/>
            <person name="Ryu S."/>
            <person name="Song J.Y."/>
            <person name="Lee S.K."/>
        </authorList>
    </citation>
    <scope>NUCLEOTIDE SEQUENCE [LARGE SCALE GENOMIC DNA]</scope>
    <source>
        <tissue evidence="2">Muscle</tissue>
    </source>
</reference>
<organism evidence="2 3">
    <name type="scientific">Liparis tanakae</name>
    <name type="common">Tanaka's snailfish</name>
    <dbReference type="NCBI Taxonomy" id="230148"/>
    <lineage>
        <taxon>Eukaryota</taxon>
        <taxon>Metazoa</taxon>
        <taxon>Chordata</taxon>
        <taxon>Craniata</taxon>
        <taxon>Vertebrata</taxon>
        <taxon>Euteleostomi</taxon>
        <taxon>Actinopterygii</taxon>
        <taxon>Neopterygii</taxon>
        <taxon>Teleostei</taxon>
        <taxon>Neoteleostei</taxon>
        <taxon>Acanthomorphata</taxon>
        <taxon>Eupercaria</taxon>
        <taxon>Perciformes</taxon>
        <taxon>Cottioidei</taxon>
        <taxon>Cottales</taxon>
        <taxon>Liparidae</taxon>
        <taxon>Liparis</taxon>
    </lineage>
</organism>
<feature type="region of interest" description="Disordered" evidence="1">
    <location>
        <begin position="28"/>
        <end position="47"/>
    </location>
</feature>
<comment type="caution">
    <text evidence="2">The sequence shown here is derived from an EMBL/GenBank/DDBJ whole genome shotgun (WGS) entry which is preliminary data.</text>
</comment>
<proteinExistence type="predicted"/>
<gene>
    <name evidence="2" type="ORF">EYF80_019319</name>
</gene>